<dbReference type="SUPFAM" id="SSF50998">
    <property type="entry name" value="Quinoprotein alcohol dehydrogenase-like"/>
    <property type="match status" value="2"/>
</dbReference>
<organism evidence="3 4">
    <name type="scientific">Flavivirga jejuensis</name>
    <dbReference type="NCBI Taxonomy" id="870487"/>
    <lineage>
        <taxon>Bacteria</taxon>
        <taxon>Pseudomonadati</taxon>
        <taxon>Bacteroidota</taxon>
        <taxon>Flavobacteriia</taxon>
        <taxon>Flavobacteriales</taxon>
        <taxon>Flavobacteriaceae</taxon>
        <taxon>Flavivirga</taxon>
    </lineage>
</organism>
<dbReference type="EMBL" id="JAUOEL010000001">
    <property type="protein sequence ID" value="MDO5973508.1"/>
    <property type="molecule type" value="Genomic_DNA"/>
</dbReference>
<dbReference type="InterPro" id="IPR015943">
    <property type="entry name" value="WD40/YVTN_repeat-like_dom_sf"/>
</dbReference>
<protein>
    <submittedName>
        <fullName evidence="3">PQQ-binding-like beta-propeller repeat protein</fullName>
    </submittedName>
</protein>
<dbReference type="InterPro" id="IPR002372">
    <property type="entry name" value="PQQ_rpt_dom"/>
</dbReference>
<evidence type="ECO:0000256" key="1">
    <source>
        <dbReference type="SAM" id="SignalP"/>
    </source>
</evidence>
<dbReference type="Proteomes" id="UP001176806">
    <property type="component" value="Unassembled WGS sequence"/>
</dbReference>
<dbReference type="InterPro" id="IPR000601">
    <property type="entry name" value="PKD_dom"/>
</dbReference>
<gene>
    <name evidence="3" type="ORF">Q4Q40_04855</name>
</gene>
<dbReference type="PROSITE" id="PS50093">
    <property type="entry name" value="PKD"/>
    <property type="match status" value="1"/>
</dbReference>
<evidence type="ECO:0000259" key="2">
    <source>
        <dbReference type="PROSITE" id="PS50093"/>
    </source>
</evidence>
<dbReference type="CDD" id="cd00146">
    <property type="entry name" value="PKD"/>
    <property type="match status" value="1"/>
</dbReference>
<proteinExistence type="predicted"/>
<dbReference type="InterPro" id="IPR018391">
    <property type="entry name" value="PQQ_b-propeller_rpt"/>
</dbReference>
<dbReference type="InterPro" id="IPR011047">
    <property type="entry name" value="Quinoprotein_ADH-like_sf"/>
</dbReference>
<dbReference type="Gene3D" id="2.60.40.10">
    <property type="entry name" value="Immunoglobulins"/>
    <property type="match status" value="1"/>
</dbReference>
<accession>A0ABT8WK68</accession>
<dbReference type="SMART" id="SM00564">
    <property type="entry name" value="PQQ"/>
    <property type="match status" value="7"/>
</dbReference>
<sequence length="485" mass="52002">MKTKFIYKLYVFIAGLFSVWSCSDDNNLVDTKPVAAFSVETAEIELGTTLIFTDASFDLNGDIEVWNWNFGNGETASEPSPTFTFNTIGEYSVTLTVTDNNGNTNTNNFSKIISVLEPSTETKNPPIAWTFALPGKVEDSSPAVDDNGNVYIGTSTKEGVPNVFAIDNNGQVLWSYETGDIVRSAPAIHSNGNIYLGSYDDNLYGFTPAGNIAMQLDIGNNAKYSGPVFGLNGEIYIGSQTDELIAVDEGGNELWRFDTGGDVNSTPAIGSDGRIYVGSTGDFFYAFNTDGTENWSSEFGSWTATATAIAPDGTIYFAGEGNNTDASFGGVLIAYNPDGTEQWRVGLTDKVNQGGPCVAPDGKIYVGGHGNELMAFSQSGSLLWSYPTNGNILSTPAIDNDGNIYLGDDEGYFYVVDPEGNRKWKETKLGVKIWNSPAIGSNGKIYIAADQDNDTAILYALATNATGLADGGWPMRSKNAKHTGR</sequence>
<name>A0ABT8WK68_9FLAO</name>
<dbReference type="Gene3D" id="2.40.128.630">
    <property type="match status" value="1"/>
</dbReference>
<dbReference type="Pfam" id="PF13360">
    <property type="entry name" value="PQQ_2"/>
    <property type="match status" value="2"/>
</dbReference>
<dbReference type="InterPro" id="IPR022409">
    <property type="entry name" value="PKD/Chitinase_dom"/>
</dbReference>
<feature type="domain" description="PKD" evidence="2">
    <location>
        <begin position="60"/>
        <end position="120"/>
    </location>
</feature>
<dbReference type="Gene3D" id="2.130.10.10">
    <property type="entry name" value="YVTN repeat-like/Quinoprotein amine dehydrogenase"/>
    <property type="match status" value="1"/>
</dbReference>
<keyword evidence="1" id="KW-0732">Signal</keyword>
<dbReference type="Pfam" id="PF18911">
    <property type="entry name" value="PKD_4"/>
    <property type="match status" value="1"/>
</dbReference>
<dbReference type="InterPro" id="IPR013783">
    <property type="entry name" value="Ig-like_fold"/>
</dbReference>
<reference evidence="3" key="1">
    <citation type="submission" date="2023-07" db="EMBL/GenBank/DDBJ databases">
        <title>Two novel species in the genus Flavivirga.</title>
        <authorList>
            <person name="Kwon K."/>
        </authorList>
    </citation>
    <scope>NUCLEOTIDE SEQUENCE</scope>
    <source>
        <strain evidence="3">KACC 14158</strain>
    </source>
</reference>
<dbReference type="InterPro" id="IPR035986">
    <property type="entry name" value="PKD_dom_sf"/>
</dbReference>
<dbReference type="PANTHER" id="PTHR34512:SF30">
    <property type="entry name" value="OUTER MEMBRANE PROTEIN ASSEMBLY FACTOR BAMB"/>
    <property type="match status" value="1"/>
</dbReference>
<dbReference type="Gene3D" id="2.40.10.480">
    <property type="match status" value="1"/>
</dbReference>
<feature type="chain" id="PRO_5046313449" evidence="1">
    <location>
        <begin position="24"/>
        <end position="485"/>
    </location>
</feature>
<evidence type="ECO:0000313" key="4">
    <source>
        <dbReference type="Proteomes" id="UP001176806"/>
    </source>
</evidence>
<comment type="caution">
    <text evidence="3">The sequence shown here is derived from an EMBL/GenBank/DDBJ whole genome shotgun (WGS) entry which is preliminary data.</text>
</comment>
<dbReference type="SUPFAM" id="SSF49299">
    <property type="entry name" value="PKD domain"/>
    <property type="match status" value="1"/>
</dbReference>
<dbReference type="RefSeq" id="WP_303300601.1">
    <property type="nucleotide sequence ID" value="NZ_BAABDA010000042.1"/>
</dbReference>
<keyword evidence="4" id="KW-1185">Reference proteome</keyword>
<dbReference type="SMART" id="SM00089">
    <property type="entry name" value="PKD"/>
    <property type="match status" value="1"/>
</dbReference>
<dbReference type="PANTHER" id="PTHR34512">
    <property type="entry name" value="CELL SURFACE PROTEIN"/>
    <property type="match status" value="1"/>
</dbReference>
<feature type="signal peptide" evidence="1">
    <location>
        <begin position="1"/>
        <end position="23"/>
    </location>
</feature>
<evidence type="ECO:0000313" key="3">
    <source>
        <dbReference type="EMBL" id="MDO5973508.1"/>
    </source>
</evidence>